<accession>A0A5J4SSV9</accession>
<organism evidence="1">
    <name type="scientific">termite gut metagenome</name>
    <dbReference type="NCBI Taxonomy" id="433724"/>
    <lineage>
        <taxon>unclassified sequences</taxon>
        <taxon>metagenomes</taxon>
        <taxon>organismal metagenomes</taxon>
    </lineage>
</organism>
<evidence type="ECO:0000313" key="1">
    <source>
        <dbReference type="EMBL" id="KAA6349264.1"/>
    </source>
</evidence>
<evidence type="ECO:0000313" key="2">
    <source>
        <dbReference type="EMBL" id="KAA6349309.1"/>
    </source>
</evidence>
<comment type="caution">
    <text evidence="1">The sequence shown here is derived from an EMBL/GenBank/DDBJ whole genome shotgun (WGS) entry which is preliminary data.</text>
</comment>
<gene>
    <name evidence="1" type="ORF">EZS27_003268</name>
    <name evidence="2" type="ORF">EZS27_003313</name>
</gene>
<proteinExistence type="predicted"/>
<protein>
    <submittedName>
        <fullName evidence="1">Uncharacterized protein</fullName>
    </submittedName>
</protein>
<dbReference type="EMBL" id="SNRY01000050">
    <property type="protein sequence ID" value="KAA6349309.1"/>
    <property type="molecule type" value="Genomic_DNA"/>
</dbReference>
<dbReference type="EMBL" id="SNRY01000050">
    <property type="protein sequence ID" value="KAA6349264.1"/>
    <property type="molecule type" value="Genomic_DNA"/>
</dbReference>
<dbReference type="AlphaFoldDB" id="A0A5J4SSV9"/>
<sequence>MRRGIMRGFSFSWKRAIGLTAAKQRLARRTGIPTTRQGLERKAGASIINTIMSMFKK</sequence>
<name>A0A5J4SSV9_9ZZZZ</name>
<reference evidence="1" key="1">
    <citation type="submission" date="2019-03" db="EMBL/GenBank/DDBJ databases">
        <title>Single cell metagenomics reveals metabolic interactions within the superorganism composed of flagellate Streblomastix strix and complex community of Bacteroidetes bacteria on its surface.</title>
        <authorList>
            <person name="Treitli S.C."/>
            <person name="Kolisko M."/>
            <person name="Husnik F."/>
            <person name="Keeling P."/>
            <person name="Hampl V."/>
        </authorList>
    </citation>
    <scope>NUCLEOTIDE SEQUENCE</scope>
    <source>
        <strain evidence="1">STM</strain>
    </source>
</reference>